<dbReference type="PANTHER" id="PTHR33172:SF91">
    <property type="entry name" value="PROTEIN OXIDATIVE STRESS 3 LIKE 5"/>
    <property type="match status" value="1"/>
</dbReference>
<dbReference type="InterPro" id="IPR051992">
    <property type="entry name" value="OxStress_Response_Reg"/>
</dbReference>
<dbReference type="PANTHER" id="PTHR33172">
    <property type="entry name" value="OS08G0516900 PROTEIN"/>
    <property type="match status" value="1"/>
</dbReference>
<keyword evidence="5" id="KW-1185">Reference proteome</keyword>
<dbReference type="GO" id="GO:0006950">
    <property type="term" value="P:response to stress"/>
    <property type="evidence" value="ECO:0007669"/>
    <property type="project" value="UniProtKB-ARBA"/>
</dbReference>
<feature type="compositionally biased region" description="Low complexity" evidence="3">
    <location>
        <begin position="128"/>
        <end position="142"/>
    </location>
</feature>
<reference evidence="4" key="1">
    <citation type="journal article" date="2018" name="DNA Res.">
        <title>Multiple hybrid de novo genome assembly of finger millet, an orphan allotetraploid crop.</title>
        <authorList>
            <person name="Hatakeyama M."/>
            <person name="Aluri S."/>
            <person name="Balachadran M.T."/>
            <person name="Sivarajan S.R."/>
            <person name="Patrignani A."/>
            <person name="Gruter S."/>
            <person name="Poveda L."/>
            <person name="Shimizu-Inatsugi R."/>
            <person name="Baeten J."/>
            <person name="Francoijs K.J."/>
            <person name="Nataraja K.N."/>
            <person name="Reddy Y.A.N."/>
            <person name="Phadnis S."/>
            <person name="Ravikumar R.L."/>
            <person name="Schlapbach R."/>
            <person name="Sreeman S.M."/>
            <person name="Shimizu K.K."/>
        </authorList>
    </citation>
    <scope>NUCLEOTIDE SEQUENCE</scope>
</reference>
<reference evidence="4" key="2">
    <citation type="submission" date="2021-12" db="EMBL/GenBank/DDBJ databases">
        <title>Resequencing data analysis of finger millet.</title>
        <authorList>
            <person name="Hatakeyama M."/>
            <person name="Aluri S."/>
            <person name="Balachadran M.T."/>
            <person name="Sivarajan S.R."/>
            <person name="Poveda L."/>
            <person name="Shimizu-Inatsugi R."/>
            <person name="Schlapbach R."/>
            <person name="Sreeman S.M."/>
            <person name="Shimizu K.K."/>
        </authorList>
    </citation>
    <scope>NUCLEOTIDE SEQUENCE</scope>
</reference>
<dbReference type="EMBL" id="BQKI01000072">
    <property type="protein sequence ID" value="GJN15690.1"/>
    <property type="molecule type" value="Genomic_DNA"/>
</dbReference>
<keyword evidence="2" id="KW-0539">Nucleus</keyword>
<dbReference type="Proteomes" id="UP001054889">
    <property type="component" value="Unassembled WGS sequence"/>
</dbReference>
<protein>
    <submittedName>
        <fullName evidence="4">Uncharacterized protein</fullName>
    </submittedName>
</protein>
<feature type="compositionally biased region" description="Acidic residues" evidence="3">
    <location>
        <begin position="87"/>
        <end position="102"/>
    </location>
</feature>
<evidence type="ECO:0000256" key="3">
    <source>
        <dbReference type="SAM" id="MobiDB-lite"/>
    </source>
</evidence>
<feature type="region of interest" description="Disordered" evidence="3">
    <location>
        <begin position="81"/>
        <end position="156"/>
    </location>
</feature>
<comment type="caution">
    <text evidence="4">The sequence shown here is derived from an EMBL/GenBank/DDBJ whole genome shotgun (WGS) entry which is preliminary data.</text>
</comment>
<evidence type="ECO:0000256" key="1">
    <source>
        <dbReference type="ARBA" id="ARBA00004123"/>
    </source>
</evidence>
<organism evidence="4 5">
    <name type="scientific">Eleusine coracana subsp. coracana</name>
    <dbReference type="NCBI Taxonomy" id="191504"/>
    <lineage>
        <taxon>Eukaryota</taxon>
        <taxon>Viridiplantae</taxon>
        <taxon>Streptophyta</taxon>
        <taxon>Embryophyta</taxon>
        <taxon>Tracheophyta</taxon>
        <taxon>Spermatophyta</taxon>
        <taxon>Magnoliopsida</taxon>
        <taxon>Liliopsida</taxon>
        <taxon>Poales</taxon>
        <taxon>Poaceae</taxon>
        <taxon>PACMAD clade</taxon>
        <taxon>Chloridoideae</taxon>
        <taxon>Cynodonteae</taxon>
        <taxon>Eleusininae</taxon>
        <taxon>Eleusine</taxon>
    </lineage>
</organism>
<evidence type="ECO:0000256" key="2">
    <source>
        <dbReference type="ARBA" id="ARBA00023242"/>
    </source>
</evidence>
<evidence type="ECO:0000313" key="5">
    <source>
        <dbReference type="Proteomes" id="UP001054889"/>
    </source>
</evidence>
<dbReference type="GO" id="GO:0005634">
    <property type="term" value="C:nucleus"/>
    <property type="evidence" value="ECO:0007669"/>
    <property type="project" value="UniProtKB-SubCell"/>
</dbReference>
<evidence type="ECO:0000313" key="4">
    <source>
        <dbReference type="EMBL" id="GJN15690.1"/>
    </source>
</evidence>
<proteinExistence type="predicted"/>
<accession>A0AAV5DZQ8</accession>
<dbReference type="AlphaFoldDB" id="A0AAV5DZQ8"/>
<name>A0AAV5DZQ8_ELECO</name>
<gene>
    <name evidence="4" type="primary">gb02626</name>
    <name evidence="4" type="ORF">PR202_gb02626</name>
</gene>
<comment type="subcellular location">
    <subcellularLocation>
        <location evidence="1">Nucleus</location>
    </subcellularLocation>
</comment>
<sequence length="156" mass="17244">MMGLESLEDALPSKRGLSNFYAGKSKSFTSLAEAAAKAAAKEIAKPENPFNKRRRVLAAWSRRRASCSALATTYLPPLLAPDHAVLEEEDEEGADNSDDDEDCGKSRRERRPPTFPSPRLSVHTQMLRSPNPSSFRSPRSFSMVDLQSAGYNLDEN</sequence>